<dbReference type="Pfam" id="PF05721">
    <property type="entry name" value="PhyH"/>
    <property type="match status" value="1"/>
</dbReference>
<dbReference type="Gene3D" id="2.60.120.620">
    <property type="entry name" value="q2cbj1_9rhob like domain"/>
    <property type="match status" value="1"/>
</dbReference>
<evidence type="ECO:0000313" key="2">
    <source>
        <dbReference type="Proteomes" id="UP000176893"/>
    </source>
</evidence>
<name>A0A1F8EE98_9BACT</name>
<proteinExistence type="predicted"/>
<sequence length="249" mass="28749">MEDSFILTREQILFYRKNGYLVVPHVLTCEQCDKMNQIFEQYAKDHGDKEFKGIMNLDREDHRIRDLLRYYKIVLILDALQDGEVVGLQSMFLFKKGGTDYAPQAWNPHQDNAYPRAPHGMYLTGNIPFADQDRENGCMYIYPGSHMESLLPADFFKSFHEEPGKNPGHDVSRSLPLDYPRVDLPMKKGSVLILHGNVVHGSYPNRSQRDRPMLLIPFGTKGITQQPNFIPGKTAKREEFSLRPLSYKL</sequence>
<reference evidence="1 2" key="1">
    <citation type="journal article" date="2016" name="Nat. Commun.">
        <title>Thousands of microbial genomes shed light on interconnected biogeochemical processes in an aquifer system.</title>
        <authorList>
            <person name="Anantharaman K."/>
            <person name="Brown C.T."/>
            <person name="Hug L.A."/>
            <person name="Sharon I."/>
            <person name="Castelle C.J."/>
            <person name="Probst A.J."/>
            <person name="Thomas B.C."/>
            <person name="Singh A."/>
            <person name="Wilkins M.J."/>
            <person name="Karaoz U."/>
            <person name="Brodie E.L."/>
            <person name="Williams K.H."/>
            <person name="Hubbard S.S."/>
            <person name="Banfield J.F."/>
        </authorList>
    </citation>
    <scope>NUCLEOTIDE SEQUENCE [LARGE SCALE GENOMIC DNA]</scope>
</reference>
<dbReference type="PANTHER" id="PTHR20883:SF48">
    <property type="entry name" value="ECTOINE DIOXYGENASE"/>
    <property type="match status" value="1"/>
</dbReference>
<dbReference type="EMBL" id="MGJB01000006">
    <property type="protein sequence ID" value="OGM98937.1"/>
    <property type="molecule type" value="Genomic_DNA"/>
</dbReference>
<dbReference type="STRING" id="1802661.A2649_01055"/>
<dbReference type="GO" id="GO:0016706">
    <property type="term" value="F:2-oxoglutarate-dependent dioxygenase activity"/>
    <property type="evidence" value="ECO:0007669"/>
    <property type="project" value="UniProtKB-ARBA"/>
</dbReference>
<dbReference type="PANTHER" id="PTHR20883">
    <property type="entry name" value="PHYTANOYL-COA DIOXYGENASE DOMAIN CONTAINING 1"/>
    <property type="match status" value="1"/>
</dbReference>
<protein>
    <recommendedName>
        <fullName evidence="3">Phytanoyl-CoA dioxygenase</fullName>
    </recommendedName>
</protein>
<gene>
    <name evidence="1" type="ORF">A2649_01055</name>
</gene>
<dbReference type="Proteomes" id="UP000176893">
    <property type="component" value="Unassembled WGS sequence"/>
</dbReference>
<accession>A0A1F8EE98</accession>
<dbReference type="SUPFAM" id="SSF51197">
    <property type="entry name" value="Clavaminate synthase-like"/>
    <property type="match status" value="1"/>
</dbReference>
<dbReference type="AlphaFoldDB" id="A0A1F8EE98"/>
<comment type="caution">
    <text evidence="1">The sequence shown here is derived from an EMBL/GenBank/DDBJ whole genome shotgun (WGS) entry which is preliminary data.</text>
</comment>
<evidence type="ECO:0008006" key="3">
    <source>
        <dbReference type="Google" id="ProtNLM"/>
    </source>
</evidence>
<dbReference type="InterPro" id="IPR008775">
    <property type="entry name" value="Phytyl_CoA_dOase-like"/>
</dbReference>
<organism evidence="1 2">
    <name type="scientific">Candidatus Yanofskybacteria bacterium RIFCSPHIGHO2_01_FULL_41_26</name>
    <dbReference type="NCBI Taxonomy" id="1802661"/>
    <lineage>
        <taxon>Bacteria</taxon>
        <taxon>Candidatus Yanofskyibacteriota</taxon>
    </lineage>
</organism>
<dbReference type="GO" id="GO:0005506">
    <property type="term" value="F:iron ion binding"/>
    <property type="evidence" value="ECO:0007669"/>
    <property type="project" value="UniProtKB-ARBA"/>
</dbReference>
<evidence type="ECO:0000313" key="1">
    <source>
        <dbReference type="EMBL" id="OGM98937.1"/>
    </source>
</evidence>